<reference evidence="3" key="1">
    <citation type="submission" date="2020-12" db="EMBL/GenBank/DDBJ databases">
        <authorList>
            <consortium name="Molecular Ecology Group"/>
        </authorList>
    </citation>
    <scope>NUCLEOTIDE SEQUENCE</scope>
    <source>
        <strain evidence="3">TBG_1078</strain>
    </source>
</reference>
<dbReference type="Pfam" id="PF18608">
    <property type="entry name" value="XAF1_C"/>
    <property type="match status" value="1"/>
</dbReference>
<keyword evidence="4" id="KW-1185">Reference proteome</keyword>
<accession>A0A811ZNJ0</accession>
<evidence type="ECO:0000259" key="2">
    <source>
        <dbReference type="Pfam" id="PF18608"/>
    </source>
</evidence>
<feature type="region of interest" description="Disordered" evidence="1">
    <location>
        <begin position="114"/>
        <end position="175"/>
    </location>
</feature>
<feature type="domain" description="XIAP-associated factor 1 C-terminal" evidence="2">
    <location>
        <begin position="181"/>
        <end position="214"/>
    </location>
</feature>
<dbReference type="GO" id="GO:0006915">
    <property type="term" value="P:apoptotic process"/>
    <property type="evidence" value="ECO:0007669"/>
    <property type="project" value="InterPro"/>
</dbReference>
<protein>
    <submittedName>
        <fullName evidence="3">(raccoon dog) hypothetical protein</fullName>
    </submittedName>
</protein>
<comment type="caution">
    <text evidence="3">The sequence shown here is derived from an EMBL/GenBank/DDBJ whole genome shotgun (WGS) entry which is preliminary data.</text>
</comment>
<dbReference type="EMBL" id="CAJHUB010000769">
    <property type="protein sequence ID" value="CAD7689844.1"/>
    <property type="molecule type" value="Genomic_DNA"/>
</dbReference>
<proteinExistence type="predicted"/>
<name>A0A811ZNJ0_NYCPR</name>
<organism evidence="3 4">
    <name type="scientific">Nyctereutes procyonoides</name>
    <name type="common">Raccoon dog</name>
    <name type="synonym">Canis procyonoides</name>
    <dbReference type="NCBI Taxonomy" id="34880"/>
    <lineage>
        <taxon>Eukaryota</taxon>
        <taxon>Metazoa</taxon>
        <taxon>Chordata</taxon>
        <taxon>Craniata</taxon>
        <taxon>Vertebrata</taxon>
        <taxon>Euteleostomi</taxon>
        <taxon>Mammalia</taxon>
        <taxon>Eutheria</taxon>
        <taxon>Laurasiatheria</taxon>
        <taxon>Carnivora</taxon>
        <taxon>Caniformia</taxon>
        <taxon>Canidae</taxon>
        <taxon>Nyctereutes</taxon>
    </lineage>
</organism>
<dbReference type="InterPro" id="IPR031220">
    <property type="entry name" value="XAF1_C_sf"/>
</dbReference>
<dbReference type="AlphaFoldDB" id="A0A811ZNJ0"/>
<feature type="compositionally biased region" description="Low complexity" evidence="1">
    <location>
        <begin position="164"/>
        <end position="173"/>
    </location>
</feature>
<dbReference type="Gene3D" id="6.10.250.1730">
    <property type="match status" value="1"/>
</dbReference>
<gene>
    <name evidence="3" type="ORF">NYPRO_LOCUS22638</name>
</gene>
<sequence>MDDHEPHQQAAEYLERPMEHGFHELAGRLSALGLHEPHGASCRELCPDCGHPIGLRVCQREQARLSTGTRISPPKHDIYCRYCNQAIPGNKDFDRMDKRHLVPELEKCFPVGKPGIPPAPHPSHTAQEQTSKAEKDVRPKIKKRNRCPLPSQNSTKQAARGANRTTTLPLPLRLGHHDPRLTFPAEDEAAYSTLGGCSCCGILLPQPILSQHQVPSPLSSASPPAFWTACPET</sequence>
<evidence type="ECO:0000256" key="1">
    <source>
        <dbReference type="SAM" id="MobiDB-lite"/>
    </source>
</evidence>
<dbReference type="InterPro" id="IPR041386">
    <property type="entry name" value="XAF1_C"/>
</dbReference>
<dbReference type="Proteomes" id="UP000645828">
    <property type="component" value="Unassembled WGS sequence"/>
</dbReference>
<evidence type="ECO:0000313" key="3">
    <source>
        <dbReference type="EMBL" id="CAD7689844.1"/>
    </source>
</evidence>
<evidence type="ECO:0000313" key="4">
    <source>
        <dbReference type="Proteomes" id="UP000645828"/>
    </source>
</evidence>